<organism evidence="17 18">
    <name type="scientific">Pseudomonas coleopterorum</name>
    <dbReference type="NCBI Taxonomy" id="1605838"/>
    <lineage>
        <taxon>Bacteria</taxon>
        <taxon>Pseudomonadati</taxon>
        <taxon>Pseudomonadota</taxon>
        <taxon>Gammaproteobacteria</taxon>
        <taxon>Pseudomonadales</taxon>
        <taxon>Pseudomonadaceae</taxon>
        <taxon>Pseudomonas</taxon>
    </lineage>
</organism>
<dbReference type="InterPro" id="IPR006290">
    <property type="entry name" value="CztS_silS_copS"/>
</dbReference>
<dbReference type="InterPro" id="IPR003594">
    <property type="entry name" value="HATPase_dom"/>
</dbReference>
<dbReference type="PANTHER" id="PTHR45436:SF3">
    <property type="entry name" value="SENSOR HISTIDINE KINASE HPRS"/>
    <property type="match status" value="1"/>
</dbReference>
<dbReference type="Pfam" id="PF00512">
    <property type="entry name" value="HisKA"/>
    <property type="match status" value="1"/>
</dbReference>
<evidence type="ECO:0000256" key="9">
    <source>
        <dbReference type="ARBA" id="ARBA00022777"/>
    </source>
</evidence>
<keyword evidence="10 14" id="KW-0067">ATP-binding</keyword>
<keyword evidence="8 14" id="KW-0547">Nucleotide-binding</keyword>
<dbReference type="InterPro" id="IPR036097">
    <property type="entry name" value="HisK_dim/P_sf"/>
</dbReference>
<dbReference type="Proteomes" id="UP001258207">
    <property type="component" value="Chromosome"/>
</dbReference>
<evidence type="ECO:0000256" key="7">
    <source>
        <dbReference type="ARBA" id="ARBA00022692"/>
    </source>
</evidence>
<dbReference type="NCBIfam" id="TIGR01386">
    <property type="entry name" value="cztS_silS_copS"/>
    <property type="match status" value="1"/>
</dbReference>
<keyword evidence="9 14" id="KW-0418">Kinase</keyword>
<dbReference type="Gene3D" id="1.10.287.130">
    <property type="match status" value="1"/>
</dbReference>
<evidence type="ECO:0000256" key="4">
    <source>
        <dbReference type="ARBA" id="ARBA00022519"/>
    </source>
</evidence>
<evidence type="ECO:0000256" key="12">
    <source>
        <dbReference type="ARBA" id="ARBA00023012"/>
    </source>
</evidence>
<dbReference type="InterPro" id="IPR050428">
    <property type="entry name" value="TCS_sensor_his_kinase"/>
</dbReference>
<name>A0AAJ6M3U6_9PSED</name>
<keyword evidence="3 14" id="KW-1003">Cell membrane</keyword>
<evidence type="ECO:0000256" key="5">
    <source>
        <dbReference type="ARBA" id="ARBA00022553"/>
    </source>
</evidence>
<evidence type="ECO:0000256" key="1">
    <source>
        <dbReference type="ARBA" id="ARBA00000085"/>
    </source>
</evidence>
<evidence type="ECO:0000256" key="13">
    <source>
        <dbReference type="ARBA" id="ARBA00023136"/>
    </source>
</evidence>
<dbReference type="SUPFAM" id="SSF47384">
    <property type="entry name" value="Homodimeric domain of signal transducing histidine kinase"/>
    <property type="match status" value="1"/>
</dbReference>
<dbReference type="InterPro" id="IPR003661">
    <property type="entry name" value="HisK_dim/P_dom"/>
</dbReference>
<dbReference type="RefSeq" id="WP_310793073.1">
    <property type="nucleotide sequence ID" value="NZ_CP134081.1"/>
</dbReference>
<evidence type="ECO:0000256" key="8">
    <source>
        <dbReference type="ARBA" id="ARBA00022741"/>
    </source>
</evidence>
<keyword evidence="4 14" id="KW-0997">Cell inner membrane</keyword>
<dbReference type="GO" id="GO:0005524">
    <property type="term" value="F:ATP binding"/>
    <property type="evidence" value="ECO:0007669"/>
    <property type="project" value="UniProtKB-KW"/>
</dbReference>
<dbReference type="PROSITE" id="PS50109">
    <property type="entry name" value="HIS_KIN"/>
    <property type="match status" value="1"/>
</dbReference>
<keyword evidence="13 14" id="KW-0472">Membrane</keyword>
<evidence type="ECO:0000256" key="6">
    <source>
        <dbReference type="ARBA" id="ARBA00022679"/>
    </source>
</evidence>
<dbReference type="PROSITE" id="PS50885">
    <property type="entry name" value="HAMP"/>
    <property type="match status" value="1"/>
</dbReference>
<dbReference type="SMART" id="SM00388">
    <property type="entry name" value="HisKA"/>
    <property type="match status" value="1"/>
</dbReference>
<evidence type="ECO:0000256" key="10">
    <source>
        <dbReference type="ARBA" id="ARBA00022840"/>
    </source>
</evidence>
<evidence type="ECO:0000256" key="2">
    <source>
        <dbReference type="ARBA" id="ARBA00004533"/>
    </source>
</evidence>
<dbReference type="GO" id="GO:0005886">
    <property type="term" value="C:plasma membrane"/>
    <property type="evidence" value="ECO:0007669"/>
    <property type="project" value="UniProtKB-SubCell"/>
</dbReference>
<reference evidence="17" key="1">
    <citation type="submission" date="2023-09" db="EMBL/GenBank/DDBJ databases">
        <title>First report of Pseudomonas coleopterorum DJ13 causing leaf spot on Rhododendron pulchrum Sweet in China.</title>
        <authorList>
            <person name="Zhang Y."/>
        </authorList>
    </citation>
    <scope>NUCLEOTIDE SEQUENCE</scope>
    <source>
        <strain evidence="17">DJ13</strain>
    </source>
</reference>
<evidence type="ECO:0000313" key="18">
    <source>
        <dbReference type="Proteomes" id="UP001258207"/>
    </source>
</evidence>
<gene>
    <name evidence="17" type="ORF">RI108_10895</name>
</gene>
<dbReference type="GO" id="GO:0000155">
    <property type="term" value="F:phosphorelay sensor kinase activity"/>
    <property type="evidence" value="ECO:0007669"/>
    <property type="project" value="InterPro"/>
</dbReference>
<dbReference type="InterPro" id="IPR004358">
    <property type="entry name" value="Sig_transdc_His_kin-like_C"/>
</dbReference>
<comment type="function">
    <text evidence="14">Member of a two-component regulatory system.</text>
</comment>
<dbReference type="Gene3D" id="3.30.565.10">
    <property type="entry name" value="Histidine kinase-like ATPase, C-terminal domain"/>
    <property type="match status" value="1"/>
</dbReference>
<dbReference type="CDD" id="cd00082">
    <property type="entry name" value="HisKA"/>
    <property type="match status" value="1"/>
</dbReference>
<evidence type="ECO:0000259" key="15">
    <source>
        <dbReference type="PROSITE" id="PS50109"/>
    </source>
</evidence>
<comment type="subcellular location">
    <subcellularLocation>
        <location evidence="2 14">Cell inner membrane</location>
    </subcellularLocation>
</comment>
<evidence type="ECO:0000256" key="14">
    <source>
        <dbReference type="RuleBase" id="RU364088"/>
    </source>
</evidence>
<dbReference type="AlphaFoldDB" id="A0AAJ6M3U6"/>
<feature type="domain" description="Histidine kinase" evidence="15">
    <location>
        <begin position="246"/>
        <end position="459"/>
    </location>
</feature>
<evidence type="ECO:0000313" key="17">
    <source>
        <dbReference type="EMBL" id="WNC11881.1"/>
    </source>
</evidence>
<evidence type="ECO:0000259" key="16">
    <source>
        <dbReference type="PROSITE" id="PS50885"/>
    </source>
</evidence>
<evidence type="ECO:0000256" key="11">
    <source>
        <dbReference type="ARBA" id="ARBA00022989"/>
    </source>
</evidence>
<proteinExistence type="predicted"/>
<keyword evidence="12 14" id="KW-0902">Two-component regulatory system</keyword>
<accession>A0AAJ6M3U6</accession>
<keyword evidence="7 14" id="KW-0812">Transmembrane</keyword>
<dbReference type="Pfam" id="PF02518">
    <property type="entry name" value="HATPase_c"/>
    <property type="match status" value="1"/>
</dbReference>
<sequence>MSERRHSLAWRLALAVAVVCTLAMSAVAVFLYRSLAAEIAYRDDLALLGRLEQVRTLLHDSDSLGALQQRPQLYQNMLGNQESVLRVRRADGSLVFEINPHDETLGDPPRIGVSQQPSRTDIRQDRNALLLAGDAVGPAGEALTVMVGKRLHEREAILASYRLRLYLAVAAGALLAWIIGLLLVRRALTPLRDMADALALIDLRNLHRRLADTAAPLELQAPLQALNGMLARLEQGFERLSQFSADLAHEIRTPLHTLLASTGQALNQPRSPDEYRELLGSNIEEYERLNRMVENLLFLARADHGQRTVHLQAIDLAHLGEELCDYFQLLADERGACLGHSLHGTLNTDLQLLQRALGNLLANAVRHARPGTTVRLSRHNDVAFVHLCVRNEGDTIAPEHLPRLFDRFFRIDPARTEPGDSGGLGLAIVQSIMTLVNGKVSASSGDGVTTFTLSFPNSGNVRLDSYVDSDPSSA</sequence>
<feature type="domain" description="HAMP" evidence="16">
    <location>
        <begin position="185"/>
        <end position="238"/>
    </location>
</feature>
<dbReference type="EC" id="2.7.13.3" evidence="14"/>
<dbReference type="SMART" id="SM00387">
    <property type="entry name" value="HATPase_c"/>
    <property type="match status" value="1"/>
</dbReference>
<dbReference type="SUPFAM" id="SSF55874">
    <property type="entry name" value="ATPase domain of HSP90 chaperone/DNA topoisomerase II/histidine kinase"/>
    <property type="match status" value="1"/>
</dbReference>
<evidence type="ECO:0000256" key="3">
    <source>
        <dbReference type="ARBA" id="ARBA00022475"/>
    </source>
</evidence>
<dbReference type="InterPro" id="IPR003660">
    <property type="entry name" value="HAMP_dom"/>
</dbReference>
<dbReference type="Gene3D" id="6.10.340.10">
    <property type="match status" value="1"/>
</dbReference>
<keyword evidence="6 14" id="KW-0808">Transferase</keyword>
<dbReference type="PANTHER" id="PTHR45436">
    <property type="entry name" value="SENSOR HISTIDINE KINASE YKOH"/>
    <property type="match status" value="1"/>
</dbReference>
<feature type="transmembrane region" description="Helical" evidence="14">
    <location>
        <begin position="165"/>
        <end position="184"/>
    </location>
</feature>
<dbReference type="PRINTS" id="PR00344">
    <property type="entry name" value="BCTRLSENSOR"/>
</dbReference>
<dbReference type="InterPro" id="IPR036890">
    <property type="entry name" value="HATPase_C_sf"/>
</dbReference>
<dbReference type="InterPro" id="IPR005467">
    <property type="entry name" value="His_kinase_dom"/>
</dbReference>
<dbReference type="EMBL" id="CP134081">
    <property type="protein sequence ID" value="WNC11881.1"/>
    <property type="molecule type" value="Genomic_DNA"/>
</dbReference>
<keyword evidence="11 14" id="KW-1133">Transmembrane helix</keyword>
<protein>
    <recommendedName>
        <fullName evidence="14">Sensor protein</fullName>
        <ecNumber evidence="14">2.7.13.3</ecNumber>
    </recommendedName>
</protein>
<keyword evidence="5" id="KW-0597">Phosphoprotein</keyword>
<comment type="catalytic activity">
    <reaction evidence="1 14">
        <text>ATP + protein L-histidine = ADP + protein N-phospho-L-histidine.</text>
        <dbReference type="EC" id="2.7.13.3"/>
    </reaction>
</comment>